<name>A0A8J7IIX0_9RHOB</name>
<evidence type="ECO:0000313" key="8">
    <source>
        <dbReference type="EMBL" id="MBI1493643.1"/>
    </source>
</evidence>
<keyword evidence="9" id="KW-1185">Reference proteome</keyword>
<dbReference type="GO" id="GO:0032153">
    <property type="term" value="C:cell division site"/>
    <property type="evidence" value="ECO:0007669"/>
    <property type="project" value="TreeGrafter"/>
</dbReference>
<dbReference type="EMBL" id="JADCKQ010000005">
    <property type="protein sequence ID" value="MBI1493643.1"/>
    <property type="molecule type" value="Genomic_DNA"/>
</dbReference>
<dbReference type="PANTHER" id="PTHR47755:SF1">
    <property type="entry name" value="CELL DIVISION PROTEIN FTSX"/>
    <property type="match status" value="1"/>
</dbReference>
<dbReference type="InterPro" id="IPR003838">
    <property type="entry name" value="ABC3_permease_C"/>
</dbReference>
<dbReference type="AlphaFoldDB" id="A0A8J7IIX0"/>
<keyword evidence="8" id="KW-0132">Cell division</keyword>
<evidence type="ECO:0000313" key="9">
    <source>
        <dbReference type="Proteomes" id="UP000640583"/>
    </source>
</evidence>
<sequence length="302" mass="31857">MTLLKGLLPDSADNSVADVVPATGHTAWLTLFASATMAFLAVFAMALSMATGRVADRWSDELARTATVRIAAPAGQVEAQTVAALVVLDTTPGILAARALSDAEQKDLLTPWFGDSDLGLENLPIPRLIEIVEDDPGYDAAGLRLRLAGEAPGAVLDDHSRWRQPLVRAANRLRSLGLFALILIGSTMAAMVTLAAGSSLAANRQVIQVLRLVGAEDGYIARAFVRRFTLRALAGGAMGTLAGLIAIILMPDPGEVAQNNFLTGLGFVGTQWLWPLLIPVLAAIVAFLATRLAAFRALKELT</sequence>
<protein>
    <submittedName>
        <fullName evidence="8">Cell division protein FtsX</fullName>
    </submittedName>
</protein>
<dbReference type="GO" id="GO:0051301">
    <property type="term" value="P:cell division"/>
    <property type="evidence" value="ECO:0007669"/>
    <property type="project" value="UniProtKB-KW"/>
</dbReference>
<dbReference type="Pfam" id="PF02687">
    <property type="entry name" value="FtsX"/>
    <property type="match status" value="1"/>
</dbReference>
<evidence type="ECO:0000259" key="7">
    <source>
        <dbReference type="Pfam" id="PF02687"/>
    </source>
</evidence>
<keyword evidence="5 6" id="KW-0472">Membrane</keyword>
<evidence type="ECO:0000256" key="5">
    <source>
        <dbReference type="ARBA" id="ARBA00023136"/>
    </source>
</evidence>
<evidence type="ECO:0000256" key="2">
    <source>
        <dbReference type="ARBA" id="ARBA00022475"/>
    </source>
</evidence>
<accession>A0A8J7IIX0</accession>
<dbReference type="Proteomes" id="UP000640583">
    <property type="component" value="Unassembled WGS sequence"/>
</dbReference>
<keyword evidence="8" id="KW-0131">Cell cycle</keyword>
<dbReference type="InterPro" id="IPR004513">
    <property type="entry name" value="FtsX"/>
</dbReference>
<keyword evidence="2" id="KW-1003">Cell membrane</keyword>
<evidence type="ECO:0000256" key="1">
    <source>
        <dbReference type="ARBA" id="ARBA00004651"/>
    </source>
</evidence>
<dbReference type="GO" id="GO:0005886">
    <property type="term" value="C:plasma membrane"/>
    <property type="evidence" value="ECO:0007669"/>
    <property type="project" value="UniProtKB-SubCell"/>
</dbReference>
<proteinExistence type="predicted"/>
<feature type="transmembrane region" description="Helical" evidence="6">
    <location>
        <begin position="27"/>
        <end position="47"/>
    </location>
</feature>
<feature type="transmembrane region" description="Helical" evidence="6">
    <location>
        <begin position="271"/>
        <end position="294"/>
    </location>
</feature>
<reference evidence="8" key="1">
    <citation type="submission" date="2020-10" db="EMBL/GenBank/DDBJ databases">
        <title>Paenihalocynthiibacter styelae gen. nov., sp. nov., isolated from stalked sea squirt Styela clava.</title>
        <authorList>
            <person name="Kim Y.-O."/>
            <person name="Yoon J.-H."/>
        </authorList>
    </citation>
    <scope>NUCLEOTIDE SEQUENCE</scope>
    <source>
        <strain evidence="8">MYP1-1</strain>
    </source>
</reference>
<dbReference type="PANTHER" id="PTHR47755">
    <property type="entry name" value="CELL DIVISION PROTEIN FTSX"/>
    <property type="match status" value="1"/>
</dbReference>
<evidence type="ECO:0000256" key="6">
    <source>
        <dbReference type="SAM" id="Phobius"/>
    </source>
</evidence>
<feature type="domain" description="ABC3 transporter permease C-terminal" evidence="7">
    <location>
        <begin position="179"/>
        <end position="299"/>
    </location>
</feature>
<evidence type="ECO:0000256" key="4">
    <source>
        <dbReference type="ARBA" id="ARBA00022989"/>
    </source>
</evidence>
<keyword evidence="3 6" id="KW-0812">Transmembrane</keyword>
<feature type="transmembrane region" description="Helical" evidence="6">
    <location>
        <begin position="232"/>
        <end position="251"/>
    </location>
</feature>
<comment type="subcellular location">
    <subcellularLocation>
        <location evidence="1">Cell membrane</location>
        <topology evidence="1">Multi-pass membrane protein</topology>
    </subcellularLocation>
</comment>
<organism evidence="8 9">
    <name type="scientific">Halocynthiibacter styelae</name>
    <dbReference type="NCBI Taxonomy" id="2761955"/>
    <lineage>
        <taxon>Bacteria</taxon>
        <taxon>Pseudomonadati</taxon>
        <taxon>Pseudomonadota</taxon>
        <taxon>Alphaproteobacteria</taxon>
        <taxon>Rhodobacterales</taxon>
        <taxon>Paracoccaceae</taxon>
        <taxon>Halocynthiibacter</taxon>
    </lineage>
</organism>
<gene>
    <name evidence="8" type="ORF">H1D41_08370</name>
</gene>
<keyword evidence="4 6" id="KW-1133">Transmembrane helix</keyword>
<comment type="caution">
    <text evidence="8">The sequence shown here is derived from an EMBL/GenBank/DDBJ whole genome shotgun (WGS) entry which is preliminary data.</text>
</comment>
<evidence type="ECO:0000256" key="3">
    <source>
        <dbReference type="ARBA" id="ARBA00022692"/>
    </source>
</evidence>